<gene>
    <name evidence="1" type="ORF">BDD16_001284</name>
</gene>
<evidence type="ECO:0000313" key="1">
    <source>
        <dbReference type="EMBL" id="NYG32298.1"/>
    </source>
</evidence>
<dbReference type="EMBL" id="JACCFH010000001">
    <property type="protein sequence ID" value="NYG32298.1"/>
    <property type="molecule type" value="Genomic_DNA"/>
</dbReference>
<proteinExistence type="predicted"/>
<reference evidence="1 2" key="1">
    <citation type="submission" date="2020-07" db="EMBL/GenBank/DDBJ databases">
        <title>Genomic Encyclopedia of Archaeal and Bacterial Type Strains, Phase II (KMG-II): from individual species to whole genera.</title>
        <authorList>
            <person name="Goeker M."/>
        </authorList>
    </citation>
    <scope>NUCLEOTIDE SEQUENCE [LARGE SCALE GENOMIC DNA]</scope>
    <source>
        <strain evidence="1 2">DSM 21226</strain>
    </source>
</reference>
<name>A0A7Y9QVN2_9BURK</name>
<dbReference type="RefSeq" id="WP_179633206.1">
    <property type="nucleotide sequence ID" value="NZ_JACCFH010000001.1"/>
</dbReference>
<dbReference type="AlphaFoldDB" id="A0A7Y9QVN2"/>
<keyword evidence="2" id="KW-1185">Reference proteome</keyword>
<dbReference type="Proteomes" id="UP000518288">
    <property type="component" value="Unassembled WGS sequence"/>
</dbReference>
<evidence type="ECO:0000313" key="2">
    <source>
        <dbReference type="Proteomes" id="UP000518288"/>
    </source>
</evidence>
<comment type="caution">
    <text evidence="1">The sequence shown here is derived from an EMBL/GenBank/DDBJ whole genome shotgun (WGS) entry which is preliminary data.</text>
</comment>
<protein>
    <submittedName>
        <fullName evidence="1">Uncharacterized protein</fullName>
    </submittedName>
</protein>
<accession>A0A7Y9QVN2</accession>
<sequence length="234" mass="24899">MATRLQSEWNRLYRCGPAADPASGDPGLIDAEGRVRALVLSLARPADWSVLGRVWQGVQTDLGWPAPGIAVSGTDACQLWFSLAEPVSAAEAHALLAQLRTRYLTDIPPHRVALLPSADGVELAPPVPALQADGEVWSAYVAPDLAPVFADTPWLDVRPSPEGQAELLARLSSIRAAEYRAALPVAPAVPASATASVSATSFTDPRQFLLQVMNDGRVEMALRIEAAKVLLPRS</sequence>
<organism evidence="1 2">
    <name type="scientific">Sphaerotilus montanus</name>
    <dbReference type="NCBI Taxonomy" id="522889"/>
    <lineage>
        <taxon>Bacteria</taxon>
        <taxon>Pseudomonadati</taxon>
        <taxon>Pseudomonadota</taxon>
        <taxon>Betaproteobacteria</taxon>
        <taxon>Burkholderiales</taxon>
        <taxon>Sphaerotilaceae</taxon>
        <taxon>Sphaerotilus</taxon>
    </lineage>
</organism>